<dbReference type="Pfam" id="PF18995">
    <property type="entry name" value="PRT6_C"/>
    <property type="match status" value="2"/>
</dbReference>
<sequence length="272" mass="31044">MYFPDKDKISKSRRLSHSLILFDTLKYSLVSTEIDARSVTTSLAPNYSLDALYKELKASNCFILALLLSIVQRTRTNNSLTVLLRLRGISCLQSLYAQALLQMSLQAVHLLEVICKTFWNILKQNYSTPIFKPFSDGNKVLDGLPYSMAETMECGEKIADEFTEIEKLEKLFKITQLDDVINDNILHFVVPRWLHRFSKQFDAHSLKSVLYSTPVVPFKLMLLPHICQDLLQRYIKQHCPDCGVVQEEPALCLLRGKLCSPNWKSCCGESGC</sequence>
<gene>
    <name evidence="3" type="primary">PRT6_0</name>
    <name evidence="3" type="ORF">A4A49_05458</name>
</gene>
<comment type="pathway">
    <text evidence="1">Protein modification; protein ubiquitination.</text>
</comment>
<dbReference type="GO" id="GO:0000151">
    <property type="term" value="C:ubiquitin ligase complex"/>
    <property type="evidence" value="ECO:0007669"/>
    <property type="project" value="TreeGrafter"/>
</dbReference>
<feature type="domain" description="E3 ubiquitin-protein ligase UBR-like C-terminal" evidence="2">
    <location>
        <begin position="9"/>
        <end position="92"/>
    </location>
</feature>
<dbReference type="UniPathway" id="UPA00143"/>
<dbReference type="PANTHER" id="PTHR21497:SF53">
    <property type="entry name" value="E3 UBIQUITIN-PROTEIN LIGASE PRT6"/>
    <property type="match status" value="1"/>
</dbReference>
<dbReference type="Gramene" id="OIT37635">
    <property type="protein sequence ID" value="OIT37635"/>
    <property type="gene ID" value="A4A49_05458"/>
</dbReference>
<dbReference type="Proteomes" id="UP000187609">
    <property type="component" value="Unassembled WGS sequence"/>
</dbReference>
<dbReference type="STRING" id="49451.A0A314L7W9"/>
<dbReference type="GO" id="GO:0071596">
    <property type="term" value="P:ubiquitin-dependent protein catabolic process via the N-end rule pathway"/>
    <property type="evidence" value="ECO:0007669"/>
    <property type="project" value="UniProtKB-UniRule"/>
</dbReference>
<comment type="function">
    <text evidence="1">Ubiquitin ligase protein which is a component of the N-end rule pathway. Recognizes and binds to proteins bearing specific N-terminal residues that are destabilizing according to the N-end rule, leading to their ubiquitination and subsequent degradation.</text>
</comment>
<accession>A0A314L7W9</accession>
<dbReference type="GO" id="GO:0005737">
    <property type="term" value="C:cytoplasm"/>
    <property type="evidence" value="ECO:0007669"/>
    <property type="project" value="TreeGrafter"/>
</dbReference>
<feature type="domain" description="E3 ubiquitin-protein ligase UBR-like C-terminal" evidence="2">
    <location>
        <begin position="159"/>
        <end position="269"/>
    </location>
</feature>
<protein>
    <recommendedName>
        <fullName evidence="1">E3 ubiquitin-protein ligase</fullName>
        <ecNumber evidence="1">2.3.2.27</ecNumber>
    </recommendedName>
</protein>
<keyword evidence="1" id="KW-0863">Zinc-finger</keyword>
<keyword evidence="1" id="KW-0808">Transferase</keyword>
<keyword evidence="1" id="KW-0862">Zinc</keyword>
<reference evidence="3" key="1">
    <citation type="submission" date="2016-11" db="EMBL/GenBank/DDBJ databases">
        <title>The genome of Nicotiana attenuata.</title>
        <authorList>
            <person name="Xu S."/>
            <person name="Brockmoeller T."/>
            <person name="Gaquerel E."/>
            <person name="Navarro A."/>
            <person name="Kuhl H."/>
            <person name="Gase K."/>
            <person name="Ling Z."/>
            <person name="Zhou W."/>
            <person name="Kreitzer C."/>
            <person name="Stanke M."/>
            <person name="Tang H."/>
            <person name="Lyons E."/>
            <person name="Pandey P."/>
            <person name="Pandey S.P."/>
            <person name="Timmermann B."/>
            <person name="Baldwin I.T."/>
        </authorList>
    </citation>
    <scope>NUCLEOTIDE SEQUENCE [LARGE SCALE GENOMIC DNA]</scope>
    <source>
        <strain evidence="3">UT</strain>
    </source>
</reference>
<keyword evidence="1" id="KW-0479">Metal-binding</keyword>
<proteinExistence type="inferred from homology"/>
<dbReference type="GO" id="GO:0016567">
    <property type="term" value="P:protein ubiquitination"/>
    <property type="evidence" value="ECO:0007669"/>
    <property type="project" value="UniProtKB-UniRule"/>
</dbReference>
<comment type="catalytic activity">
    <reaction evidence="1">
        <text>S-ubiquitinyl-[E2 ubiquitin-conjugating enzyme]-L-cysteine + [acceptor protein]-L-lysine = [E2 ubiquitin-conjugating enzyme]-L-cysteine + N(6)-ubiquitinyl-[acceptor protein]-L-lysine.</text>
        <dbReference type="EC" id="2.3.2.27"/>
    </reaction>
</comment>
<keyword evidence="1" id="KW-0833">Ubl conjugation pathway</keyword>
<evidence type="ECO:0000259" key="2">
    <source>
        <dbReference type="Pfam" id="PF18995"/>
    </source>
</evidence>
<dbReference type="PANTHER" id="PTHR21497">
    <property type="entry name" value="UBIQUITIN LIGASE E3 ALPHA-RELATED"/>
    <property type="match status" value="1"/>
</dbReference>
<name>A0A314L7W9_NICAT</name>
<organism evidence="3 4">
    <name type="scientific">Nicotiana attenuata</name>
    <name type="common">Coyote tobacco</name>
    <dbReference type="NCBI Taxonomy" id="49451"/>
    <lineage>
        <taxon>Eukaryota</taxon>
        <taxon>Viridiplantae</taxon>
        <taxon>Streptophyta</taxon>
        <taxon>Embryophyta</taxon>
        <taxon>Tracheophyta</taxon>
        <taxon>Spermatophyta</taxon>
        <taxon>Magnoliopsida</taxon>
        <taxon>eudicotyledons</taxon>
        <taxon>Gunneridae</taxon>
        <taxon>Pentapetalae</taxon>
        <taxon>asterids</taxon>
        <taxon>lamiids</taxon>
        <taxon>Solanales</taxon>
        <taxon>Solanaceae</taxon>
        <taxon>Nicotianoideae</taxon>
        <taxon>Nicotianeae</taxon>
        <taxon>Nicotiana</taxon>
    </lineage>
</organism>
<comment type="similarity">
    <text evidence="1">Belongs to the E3 ubiquitin-protein ligase UBR1-like family.</text>
</comment>
<evidence type="ECO:0000313" key="3">
    <source>
        <dbReference type="EMBL" id="OIT37635.1"/>
    </source>
</evidence>
<dbReference type="InterPro" id="IPR044046">
    <property type="entry name" value="E3_ligase_UBR-like_C"/>
</dbReference>
<dbReference type="EC" id="2.3.2.27" evidence="1"/>
<dbReference type="GO" id="GO:0008270">
    <property type="term" value="F:zinc ion binding"/>
    <property type="evidence" value="ECO:0007669"/>
    <property type="project" value="UniProtKB-UniRule"/>
</dbReference>
<dbReference type="GO" id="GO:0061630">
    <property type="term" value="F:ubiquitin protein ligase activity"/>
    <property type="evidence" value="ECO:0007669"/>
    <property type="project" value="UniProtKB-UniRule"/>
</dbReference>
<keyword evidence="4" id="KW-1185">Reference proteome</keyword>
<dbReference type="AlphaFoldDB" id="A0A314L7W9"/>
<dbReference type="EMBL" id="MJEQ01000287">
    <property type="protein sequence ID" value="OIT37635.1"/>
    <property type="molecule type" value="Genomic_DNA"/>
</dbReference>
<evidence type="ECO:0000256" key="1">
    <source>
        <dbReference type="RuleBase" id="RU366018"/>
    </source>
</evidence>
<comment type="caution">
    <text evidence="3">The sequence shown here is derived from an EMBL/GenBank/DDBJ whole genome shotgun (WGS) entry which is preliminary data.</text>
</comment>
<evidence type="ECO:0000313" key="4">
    <source>
        <dbReference type="Proteomes" id="UP000187609"/>
    </source>
</evidence>
<dbReference type="InterPro" id="IPR039164">
    <property type="entry name" value="UBR1-like"/>
</dbReference>